<dbReference type="PANTHER" id="PTHR46890:SF48">
    <property type="entry name" value="RNA-DIRECTED DNA POLYMERASE"/>
    <property type="match status" value="1"/>
</dbReference>
<sequence>MWERHETLKPTVVAGWKEQGSCESVDDVRRKLSSLAGDLGRWGAETFGSVRKEIKKLKQELDELRNNPLRVGPCSDEININDRLVELYHREEIMWRQRSRVDWLSHGDKNSKFFHQRASMRRRKNLIKSLVRQHGQLIDDPNEMQSMTAEFYKSLYTSEGVQDMNLVLDHVPRKVTRDMNDMLSSPYSPDEVKRALFQMFPTKAPGPDGFPAHFFQRHWDICGTDITKAVLRIVDGTESAKGINDTILVLIPKVKDATLLAQFRPIALCNVFYKIASKVIANRLKLILPEIISEEQSAFVVGRLITDNIISAYECLHFMKRSRSKNNSFCALKLDMMKAYDRVEWDYLEAIMLKLGFANQWVSVVMNMRCNLSHLTPLADDMLIEWWPDSRRRVSQQVRKGFDSLVLLMVWTLWKERNNRVFERSAEAARAICKRIVEEVEFWKISGAEIFRK</sequence>
<protein>
    <recommendedName>
        <fullName evidence="1">Reverse transcriptase domain-containing protein</fullName>
    </recommendedName>
</protein>
<name>A0AAD8W3L7_LOLMU</name>
<dbReference type="AlphaFoldDB" id="A0AAD8W3L7"/>
<proteinExistence type="predicted"/>
<dbReference type="Pfam" id="PF00078">
    <property type="entry name" value="RVT_1"/>
    <property type="match status" value="1"/>
</dbReference>
<gene>
    <name evidence="2" type="ORF">QYE76_060241</name>
</gene>
<comment type="caution">
    <text evidence="2">The sequence shown here is derived from an EMBL/GenBank/DDBJ whole genome shotgun (WGS) entry which is preliminary data.</text>
</comment>
<dbReference type="InterPro" id="IPR000477">
    <property type="entry name" value="RT_dom"/>
</dbReference>
<reference evidence="2" key="1">
    <citation type="submission" date="2023-07" db="EMBL/GenBank/DDBJ databases">
        <title>A chromosome-level genome assembly of Lolium multiflorum.</title>
        <authorList>
            <person name="Chen Y."/>
            <person name="Copetti D."/>
            <person name="Kolliker R."/>
            <person name="Studer B."/>
        </authorList>
    </citation>
    <scope>NUCLEOTIDE SEQUENCE</scope>
    <source>
        <strain evidence="2">02402/16</strain>
        <tissue evidence="2">Leaf</tissue>
    </source>
</reference>
<dbReference type="PANTHER" id="PTHR46890">
    <property type="entry name" value="NON-LTR RETROLELEMENT REVERSE TRANSCRIPTASE-LIKE PROTEIN-RELATED"/>
    <property type="match status" value="1"/>
</dbReference>
<accession>A0AAD8W3L7</accession>
<feature type="domain" description="Reverse transcriptase" evidence="1">
    <location>
        <begin position="253"/>
        <end position="370"/>
    </location>
</feature>
<organism evidence="2 3">
    <name type="scientific">Lolium multiflorum</name>
    <name type="common">Italian ryegrass</name>
    <name type="synonym">Lolium perenne subsp. multiflorum</name>
    <dbReference type="NCBI Taxonomy" id="4521"/>
    <lineage>
        <taxon>Eukaryota</taxon>
        <taxon>Viridiplantae</taxon>
        <taxon>Streptophyta</taxon>
        <taxon>Embryophyta</taxon>
        <taxon>Tracheophyta</taxon>
        <taxon>Spermatophyta</taxon>
        <taxon>Magnoliopsida</taxon>
        <taxon>Liliopsida</taxon>
        <taxon>Poales</taxon>
        <taxon>Poaceae</taxon>
        <taxon>BOP clade</taxon>
        <taxon>Pooideae</taxon>
        <taxon>Poodae</taxon>
        <taxon>Poeae</taxon>
        <taxon>Poeae Chloroplast Group 2 (Poeae type)</taxon>
        <taxon>Loliodinae</taxon>
        <taxon>Loliinae</taxon>
        <taxon>Lolium</taxon>
    </lineage>
</organism>
<evidence type="ECO:0000313" key="2">
    <source>
        <dbReference type="EMBL" id="KAK1642436.1"/>
    </source>
</evidence>
<keyword evidence="3" id="KW-1185">Reference proteome</keyword>
<evidence type="ECO:0000313" key="3">
    <source>
        <dbReference type="Proteomes" id="UP001231189"/>
    </source>
</evidence>
<dbReference type="CDD" id="cd01650">
    <property type="entry name" value="RT_nLTR_like"/>
    <property type="match status" value="1"/>
</dbReference>
<dbReference type="EMBL" id="JAUUTY010000004">
    <property type="protein sequence ID" value="KAK1642436.1"/>
    <property type="molecule type" value="Genomic_DNA"/>
</dbReference>
<evidence type="ECO:0000259" key="1">
    <source>
        <dbReference type="Pfam" id="PF00078"/>
    </source>
</evidence>
<dbReference type="Proteomes" id="UP001231189">
    <property type="component" value="Unassembled WGS sequence"/>
</dbReference>
<dbReference type="InterPro" id="IPR052343">
    <property type="entry name" value="Retrotransposon-Effector_Assoc"/>
</dbReference>